<name>K9Z9D7_ANACC</name>
<dbReference type="Pfam" id="PF20546">
    <property type="entry name" value="DUF6760"/>
    <property type="match status" value="1"/>
</dbReference>
<accession>K9Z9D7</accession>
<feature type="domain" description="DUF6760" evidence="1">
    <location>
        <begin position="3"/>
        <end position="52"/>
    </location>
</feature>
<gene>
    <name evidence="2" type="ordered locus">Anacy_0201</name>
</gene>
<keyword evidence="3" id="KW-1185">Reference proteome</keyword>
<dbReference type="HOGENOM" id="CLU_201963_0_0_3"/>
<dbReference type="eggNOG" id="ENOG5033A8Q">
    <property type="taxonomic scope" value="Bacteria"/>
</dbReference>
<evidence type="ECO:0000259" key="1">
    <source>
        <dbReference type="Pfam" id="PF20546"/>
    </source>
</evidence>
<dbReference type="EMBL" id="CP003659">
    <property type="protein sequence ID" value="AFZ55808.1"/>
    <property type="molecule type" value="Genomic_DNA"/>
</dbReference>
<dbReference type="KEGG" id="acy:Anacy_0201"/>
<dbReference type="STRING" id="272123.Anacy_0201"/>
<protein>
    <recommendedName>
        <fullName evidence="1">DUF6760 domain-containing protein</fullName>
    </recommendedName>
</protein>
<proteinExistence type="predicted"/>
<sequence length="54" mass="6619">MCYPSERLLEEVAYLSYHFNWSYDQVMNMEHWERQQWVAQVARINQQINQPSGN</sequence>
<evidence type="ECO:0000313" key="2">
    <source>
        <dbReference type="EMBL" id="AFZ55808.1"/>
    </source>
</evidence>
<dbReference type="RefSeq" id="WP_015212464.1">
    <property type="nucleotide sequence ID" value="NC_019771.1"/>
</dbReference>
<dbReference type="Proteomes" id="UP000010474">
    <property type="component" value="Chromosome"/>
</dbReference>
<evidence type="ECO:0000313" key="3">
    <source>
        <dbReference type="Proteomes" id="UP000010474"/>
    </source>
</evidence>
<dbReference type="AlphaFoldDB" id="K9Z9D7"/>
<reference evidence="3" key="1">
    <citation type="journal article" date="2013" name="Proc. Natl. Acad. Sci. U.S.A.">
        <title>Improving the coverage of the cyanobacterial phylum using diversity-driven genome sequencing.</title>
        <authorList>
            <person name="Shih P.M."/>
            <person name="Wu D."/>
            <person name="Latifi A."/>
            <person name="Axen S.D."/>
            <person name="Fewer D.P."/>
            <person name="Talla E."/>
            <person name="Calteau A."/>
            <person name="Cai F."/>
            <person name="Tandeau de Marsac N."/>
            <person name="Rippka R."/>
            <person name="Herdman M."/>
            <person name="Sivonen K."/>
            <person name="Coursin T."/>
            <person name="Laurent T."/>
            <person name="Goodwin L."/>
            <person name="Nolan M."/>
            <person name="Davenport K.W."/>
            <person name="Han C.S."/>
            <person name="Rubin E.M."/>
            <person name="Eisen J.A."/>
            <person name="Woyke T."/>
            <person name="Gugger M."/>
            <person name="Kerfeld C.A."/>
        </authorList>
    </citation>
    <scope>NUCLEOTIDE SEQUENCE [LARGE SCALE GENOMIC DNA]</scope>
    <source>
        <strain evidence="3">ATCC 27899 / PCC 7122</strain>
    </source>
</reference>
<organism evidence="2 3">
    <name type="scientific">Anabaena cylindrica (strain ATCC 27899 / PCC 7122)</name>
    <dbReference type="NCBI Taxonomy" id="272123"/>
    <lineage>
        <taxon>Bacteria</taxon>
        <taxon>Bacillati</taxon>
        <taxon>Cyanobacteriota</taxon>
        <taxon>Cyanophyceae</taxon>
        <taxon>Nostocales</taxon>
        <taxon>Nostocaceae</taxon>
        <taxon>Anabaena</taxon>
    </lineage>
</organism>
<dbReference type="InterPro" id="IPR046648">
    <property type="entry name" value="DUF6760"/>
</dbReference>